<name>A0AAD5YYR9_9AGAR</name>
<reference evidence="1" key="1">
    <citation type="submission" date="2022-07" db="EMBL/GenBank/DDBJ databases">
        <title>Genome Sequence of Leucocoprinus birnbaumii.</title>
        <authorList>
            <person name="Buettner E."/>
        </authorList>
    </citation>
    <scope>NUCLEOTIDE SEQUENCE</scope>
    <source>
        <strain evidence="1">VT141</strain>
    </source>
</reference>
<organism evidence="1 2">
    <name type="scientific">Leucocoprinus birnbaumii</name>
    <dbReference type="NCBI Taxonomy" id="56174"/>
    <lineage>
        <taxon>Eukaryota</taxon>
        <taxon>Fungi</taxon>
        <taxon>Dikarya</taxon>
        <taxon>Basidiomycota</taxon>
        <taxon>Agaricomycotina</taxon>
        <taxon>Agaricomycetes</taxon>
        <taxon>Agaricomycetidae</taxon>
        <taxon>Agaricales</taxon>
        <taxon>Agaricineae</taxon>
        <taxon>Agaricaceae</taxon>
        <taxon>Leucocoprinus</taxon>
    </lineage>
</organism>
<accession>A0AAD5YYR9</accession>
<protein>
    <submittedName>
        <fullName evidence="1">Uncharacterized protein</fullName>
    </submittedName>
</protein>
<sequence>MKASAIRLVRIIPRKALDPAAVKVVDAPAPQTQDLRQPTVLQLLQQQREAAGAEWPKNIRIEPVVKKGEYRPVQAEVRTQLKKMLRER</sequence>
<keyword evidence="2" id="KW-1185">Reference proteome</keyword>
<evidence type="ECO:0000313" key="1">
    <source>
        <dbReference type="EMBL" id="KAJ3572807.1"/>
    </source>
</evidence>
<proteinExistence type="predicted"/>
<dbReference type="EMBL" id="JANIEX010000127">
    <property type="protein sequence ID" value="KAJ3572807.1"/>
    <property type="molecule type" value="Genomic_DNA"/>
</dbReference>
<evidence type="ECO:0000313" key="2">
    <source>
        <dbReference type="Proteomes" id="UP001213000"/>
    </source>
</evidence>
<dbReference type="Proteomes" id="UP001213000">
    <property type="component" value="Unassembled WGS sequence"/>
</dbReference>
<comment type="caution">
    <text evidence="1">The sequence shown here is derived from an EMBL/GenBank/DDBJ whole genome shotgun (WGS) entry which is preliminary data.</text>
</comment>
<dbReference type="AlphaFoldDB" id="A0AAD5YYR9"/>
<gene>
    <name evidence="1" type="ORF">NP233_g2843</name>
</gene>